<feature type="compositionally biased region" description="Basic residues" evidence="1">
    <location>
        <begin position="69"/>
        <end position="89"/>
    </location>
</feature>
<protein>
    <submittedName>
        <fullName evidence="2">Uncharacterized protein</fullName>
    </submittedName>
</protein>
<feature type="compositionally biased region" description="Low complexity" evidence="1">
    <location>
        <begin position="105"/>
        <end position="134"/>
    </location>
</feature>
<dbReference type="Proteomes" id="UP000250140">
    <property type="component" value="Unassembled WGS sequence"/>
</dbReference>
<name>A0A8E2F1K6_9PEZI</name>
<evidence type="ECO:0000313" key="2">
    <source>
        <dbReference type="EMBL" id="OCL08471.1"/>
    </source>
</evidence>
<accession>A0A8E2F1K6</accession>
<feature type="region of interest" description="Disordered" evidence="1">
    <location>
        <begin position="1"/>
        <end position="166"/>
    </location>
</feature>
<keyword evidence="3" id="KW-1185">Reference proteome</keyword>
<dbReference type="AlphaFoldDB" id="A0A8E2F1K6"/>
<dbReference type="EMBL" id="KV749653">
    <property type="protein sequence ID" value="OCL08471.1"/>
    <property type="molecule type" value="Genomic_DNA"/>
</dbReference>
<organism evidence="2 3">
    <name type="scientific">Glonium stellatum</name>
    <dbReference type="NCBI Taxonomy" id="574774"/>
    <lineage>
        <taxon>Eukaryota</taxon>
        <taxon>Fungi</taxon>
        <taxon>Dikarya</taxon>
        <taxon>Ascomycota</taxon>
        <taxon>Pezizomycotina</taxon>
        <taxon>Dothideomycetes</taxon>
        <taxon>Pleosporomycetidae</taxon>
        <taxon>Gloniales</taxon>
        <taxon>Gloniaceae</taxon>
        <taxon>Glonium</taxon>
    </lineage>
</organism>
<dbReference type="OrthoDB" id="5089392at2759"/>
<sequence>MPPAPTTDSQPPPPTRTSTNSSAMSQTSSTPMSPGYPAQASHKSYISRRSTQGSPSPTESSFFETLASKVRRGRSRSRSRKGISRHRSKSPLPPDQLPASPVELSQMSPPSSPRGQQQPQHFSDGSRSSINSSNDHPKRPNPGPVRRNTASSDPWRGRHSNSWLFNDFSVTDHVKGFCHIGRNSRS</sequence>
<reference evidence="2 3" key="1">
    <citation type="journal article" date="2016" name="Nat. Commun.">
        <title>Ectomycorrhizal ecology is imprinted in the genome of the dominant symbiotic fungus Cenococcum geophilum.</title>
        <authorList>
            <consortium name="DOE Joint Genome Institute"/>
            <person name="Peter M."/>
            <person name="Kohler A."/>
            <person name="Ohm R.A."/>
            <person name="Kuo A."/>
            <person name="Krutzmann J."/>
            <person name="Morin E."/>
            <person name="Arend M."/>
            <person name="Barry K.W."/>
            <person name="Binder M."/>
            <person name="Choi C."/>
            <person name="Clum A."/>
            <person name="Copeland A."/>
            <person name="Grisel N."/>
            <person name="Haridas S."/>
            <person name="Kipfer T."/>
            <person name="LaButti K."/>
            <person name="Lindquist E."/>
            <person name="Lipzen A."/>
            <person name="Maire R."/>
            <person name="Meier B."/>
            <person name="Mihaltcheva S."/>
            <person name="Molinier V."/>
            <person name="Murat C."/>
            <person name="Poggeler S."/>
            <person name="Quandt C.A."/>
            <person name="Sperisen C."/>
            <person name="Tritt A."/>
            <person name="Tisserant E."/>
            <person name="Crous P.W."/>
            <person name="Henrissat B."/>
            <person name="Nehls U."/>
            <person name="Egli S."/>
            <person name="Spatafora J.W."/>
            <person name="Grigoriev I.V."/>
            <person name="Martin F.M."/>
        </authorList>
    </citation>
    <scope>NUCLEOTIDE SEQUENCE [LARGE SCALE GENOMIC DNA]</scope>
    <source>
        <strain evidence="2 3">CBS 207.34</strain>
    </source>
</reference>
<evidence type="ECO:0000313" key="3">
    <source>
        <dbReference type="Proteomes" id="UP000250140"/>
    </source>
</evidence>
<feature type="compositionally biased region" description="Polar residues" evidence="1">
    <location>
        <begin position="41"/>
        <end position="63"/>
    </location>
</feature>
<evidence type="ECO:0000256" key="1">
    <source>
        <dbReference type="SAM" id="MobiDB-lite"/>
    </source>
</evidence>
<feature type="compositionally biased region" description="Low complexity" evidence="1">
    <location>
        <begin position="16"/>
        <end position="33"/>
    </location>
</feature>
<feature type="compositionally biased region" description="Pro residues" evidence="1">
    <location>
        <begin position="1"/>
        <end position="15"/>
    </location>
</feature>
<gene>
    <name evidence="2" type="ORF">AOQ84DRAFT_376731</name>
</gene>
<proteinExistence type="predicted"/>